<accession>A0ACB6Z0K8</accession>
<dbReference type="Proteomes" id="UP000886501">
    <property type="component" value="Unassembled WGS sequence"/>
</dbReference>
<name>A0ACB6Z0K8_THEGA</name>
<gene>
    <name evidence="1" type="ORF">BDM02DRAFT_3227298</name>
</gene>
<dbReference type="EMBL" id="MU118266">
    <property type="protein sequence ID" value="KAF9643206.1"/>
    <property type="molecule type" value="Genomic_DNA"/>
</dbReference>
<evidence type="ECO:0000313" key="2">
    <source>
        <dbReference type="Proteomes" id="UP000886501"/>
    </source>
</evidence>
<proteinExistence type="predicted"/>
<protein>
    <submittedName>
        <fullName evidence="1">Uncharacterized protein</fullName>
    </submittedName>
</protein>
<evidence type="ECO:0000313" key="1">
    <source>
        <dbReference type="EMBL" id="KAF9643206.1"/>
    </source>
</evidence>
<reference evidence="1" key="1">
    <citation type="submission" date="2019-10" db="EMBL/GenBank/DDBJ databases">
        <authorList>
            <consortium name="DOE Joint Genome Institute"/>
            <person name="Kuo A."/>
            <person name="Miyauchi S."/>
            <person name="Kiss E."/>
            <person name="Drula E."/>
            <person name="Kohler A."/>
            <person name="Sanchez-Garcia M."/>
            <person name="Andreopoulos B."/>
            <person name="Barry K.W."/>
            <person name="Bonito G."/>
            <person name="Buee M."/>
            <person name="Carver A."/>
            <person name="Chen C."/>
            <person name="Cichocki N."/>
            <person name="Clum A."/>
            <person name="Culley D."/>
            <person name="Crous P.W."/>
            <person name="Fauchery L."/>
            <person name="Girlanda M."/>
            <person name="Hayes R."/>
            <person name="Keri Z."/>
            <person name="Labutti K."/>
            <person name="Lipzen A."/>
            <person name="Lombard V."/>
            <person name="Magnuson J."/>
            <person name="Maillard F."/>
            <person name="Morin E."/>
            <person name="Murat C."/>
            <person name="Nolan M."/>
            <person name="Ohm R."/>
            <person name="Pangilinan J."/>
            <person name="Pereira M."/>
            <person name="Perotto S."/>
            <person name="Peter M."/>
            <person name="Riley R."/>
            <person name="Sitrit Y."/>
            <person name="Stielow B."/>
            <person name="Szollosi G."/>
            <person name="Zifcakova L."/>
            <person name="Stursova M."/>
            <person name="Spatafora J.W."/>
            <person name="Tedersoo L."/>
            <person name="Vaario L.-M."/>
            <person name="Yamada A."/>
            <person name="Yan M."/>
            <person name="Wang P."/>
            <person name="Xu J."/>
            <person name="Bruns T."/>
            <person name="Baldrian P."/>
            <person name="Vilgalys R."/>
            <person name="Henrissat B."/>
            <person name="Grigoriev I.V."/>
            <person name="Hibbett D."/>
            <person name="Nagy L.G."/>
            <person name="Martin F.M."/>
        </authorList>
    </citation>
    <scope>NUCLEOTIDE SEQUENCE</scope>
    <source>
        <strain evidence="1">P2</strain>
    </source>
</reference>
<keyword evidence="2" id="KW-1185">Reference proteome</keyword>
<reference evidence="1" key="2">
    <citation type="journal article" date="2020" name="Nat. Commun.">
        <title>Large-scale genome sequencing of mycorrhizal fungi provides insights into the early evolution of symbiotic traits.</title>
        <authorList>
            <person name="Miyauchi S."/>
            <person name="Kiss E."/>
            <person name="Kuo A."/>
            <person name="Drula E."/>
            <person name="Kohler A."/>
            <person name="Sanchez-Garcia M."/>
            <person name="Morin E."/>
            <person name="Andreopoulos B."/>
            <person name="Barry K.W."/>
            <person name="Bonito G."/>
            <person name="Buee M."/>
            <person name="Carver A."/>
            <person name="Chen C."/>
            <person name="Cichocki N."/>
            <person name="Clum A."/>
            <person name="Culley D."/>
            <person name="Crous P.W."/>
            <person name="Fauchery L."/>
            <person name="Girlanda M."/>
            <person name="Hayes R.D."/>
            <person name="Keri Z."/>
            <person name="LaButti K."/>
            <person name="Lipzen A."/>
            <person name="Lombard V."/>
            <person name="Magnuson J."/>
            <person name="Maillard F."/>
            <person name="Murat C."/>
            <person name="Nolan M."/>
            <person name="Ohm R.A."/>
            <person name="Pangilinan J."/>
            <person name="Pereira M.F."/>
            <person name="Perotto S."/>
            <person name="Peter M."/>
            <person name="Pfister S."/>
            <person name="Riley R."/>
            <person name="Sitrit Y."/>
            <person name="Stielow J.B."/>
            <person name="Szollosi G."/>
            <person name="Zifcakova L."/>
            <person name="Stursova M."/>
            <person name="Spatafora J.W."/>
            <person name="Tedersoo L."/>
            <person name="Vaario L.M."/>
            <person name="Yamada A."/>
            <person name="Yan M."/>
            <person name="Wang P."/>
            <person name="Xu J."/>
            <person name="Bruns T."/>
            <person name="Baldrian P."/>
            <person name="Vilgalys R."/>
            <person name="Dunand C."/>
            <person name="Henrissat B."/>
            <person name="Grigoriev I.V."/>
            <person name="Hibbett D."/>
            <person name="Nagy L.G."/>
            <person name="Martin F.M."/>
        </authorList>
    </citation>
    <scope>NUCLEOTIDE SEQUENCE</scope>
    <source>
        <strain evidence="1">P2</strain>
    </source>
</reference>
<sequence length="296" mass="33275">MSLPPELIDRILEHLGDDPQPLKAMSLVSKTWTSWCQAHLFGSVHLSIGQSPGLGPAILFDFLSLLPNVEDLEIAYLFPHSGIIGTIPDIPNVILSFRGMLSLTGLESGHLNFKALAAFLLRFSTMSIKSCQDTFVTLRLERSYRVCPHFPKLPDQPIPDVSLASYNKLEEVHVLLRTFIKLPRSLTSLLSSITSQKPRKIRYTFVDMTEDVGDDSDWEDGDGDEEEDEELYEWSGGTDTCNSLDTTLSRLAQQMSKVDGKLTLQLNIWCISSKPFKFDHHIRKFLEYGGLDINST</sequence>
<comment type="caution">
    <text evidence="1">The sequence shown here is derived from an EMBL/GenBank/DDBJ whole genome shotgun (WGS) entry which is preliminary data.</text>
</comment>
<organism evidence="1 2">
    <name type="scientific">Thelephora ganbajun</name>
    <name type="common">Ganba fungus</name>
    <dbReference type="NCBI Taxonomy" id="370292"/>
    <lineage>
        <taxon>Eukaryota</taxon>
        <taxon>Fungi</taxon>
        <taxon>Dikarya</taxon>
        <taxon>Basidiomycota</taxon>
        <taxon>Agaricomycotina</taxon>
        <taxon>Agaricomycetes</taxon>
        <taxon>Thelephorales</taxon>
        <taxon>Thelephoraceae</taxon>
        <taxon>Thelephora</taxon>
    </lineage>
</organism>